<dbReference type="PANTHER" id="PTHR36111:SF2">
    <property type="entry name" value="INNER MEMBRANE PROTEIN"/>
    <property type="match status" value="1"/>
</dbReference>
<reference evidence="2" key="2">
    <citation type="submission" date="2021-04" db="EMBL/GenBank/DDBJ databases">
        <authorList>
            <person name="Gilroy R."/>
        </authorList>
    </citation>
    <scope>NUCLEOTIDE SEQUENCE</scope>
    <source>
        <strain evidence="2">ChiBcec1-1093</strain>
    </source>
</reference>
<keyword evidence="1" id="KW-1133">Transmembrane helix</keyword>
<dbReference type="PANTHER" id="PTHR36111">
    <property type="entry name" value="INNER MEMBRANE PROTEIN-RELATED"/>
    <property type="match status" value="1"/>
</dbReference>
<keyword evidence="1" id="KW-0812">Transmembrane</keyword>
<evidence type="ECO:0000313" key="3">
    <source>
        <dbReference type="Proteomes" id="UP000824101"/>
    </source>
</evidence>
<organism evidence="2 3">
    <name type="scientific">Candidatus Lachnoclostridium stercorigallinarum</name>
    <dbReference type="NCBI Taxonomy" id="2838634"/>
    <lineage>
        <taxon>Bacteria</taxon>
        <taxon>Bacillati</taxon>
        <taxon>Bacillota</taxon>
        <taxon>Clostridia</taxon>
        <taxon>Lachnospirales</taxon>
        <taxon>Lachnospiraceae</taxon>
    </lineage>
</organism>
<evidence type="ECO:0000313" key="2">
    <source>
        <dbReference type="EMBL" id="HIZ79599.1"/>
    </source>
</evidence>
<dbReference type="Pfam" id="PF04474">
    <property type="entry name" value="DUF554"/>
    <property type="match status" value="1"/>
</dbReference>
<proteinExistence type="predicted"/>
<keyword evidence="1" id="KW-0472">Membrane</keyword>
<reference evidence="2" key="1">
    <citation type="journal article" date="2021" name="PeerJ">
        <title>Extensive microbial diversity within the chicken gut microbiome revealed by metagenomics and culture.</title>
        <authorList>
            <person name="Gilroy R."/>
            <person name="Ravi A."/>
            <person name="Getino M."/>
            <person name="Pursley I."/>
            <person name="Horton D.L."/>
            <person name="Alikhan N.F."/>
            <person name="Baker D."/>
            <person name="Gharbi K."/>
            <person name="Hall N."/>
            <person name="Watson M."/>
            <person name="Adriaenssens E.M."/>
            <person name="Foster-Nyarko E."/>
            <person name="Jarju S."/>
            <person name="Secka A."/>
            <person name="Antonio M."/>
            <person name="Oren A."/>
            <person name="Chaudhuri R.R."/>
            <person name="La Ragione R."/>
            <person name="Hildebrand F."/>
            <person name="Pallen M.J."/>
        </authorList>
    </citation>
    <scope>NUCLEOTIDE SEQUENCE</scope>
    <source>
        <strain evidence="2">ChiBcec1-1093</strain>
    </source>
</reference>
<dbReference type="Proteomes" id="UP000824101">
    <property type="component" value="Unassembled WGS sequence"/>
</dbReference>
<gene>
    <name evidence="2" type="ORF">IAA17_07415</name>
</gene>
<feature type="transmembrane region" description="Helical" evidence="1">
    <location>
        <begin position="58"/>
        <end position="75"/>
    </location>
</feature>
<comment type="caution">
    <text evidence="2">The sequence shown here is derived from an EMBL/GenBank/DDBJ whole genome shotgun (WGS) entry which is preliminary data.</text>
</comment>
<dbReference type="EMBL" id="DXBC01000117">
    <property type="protein sequence ID" value="HIZ79599.1"/>
    <property type="molecule type" value="Genomic_DNA"/>
</dbReference>
<feature type="transmembrane region" description="Helical" evidence="1">
    <location>
        <begin position="209"/>
        <end position="229"/>
    </location>
</feature>
<name>A0A9D2K782_9FIRM</name>
<feature type="transmembrane region" description="Helical" evidence="1">
    <location>
        <begin position="102"/>
        <end position="120"/>
    </location>
</feature>
<protein>
    <submittedName>
        <fullName evidence="2">DUF554 domain-containing protein</fullName>
    </submittedName>
</protein>
<accession>A0A9D2K782</accession>
<sequence length="230" mass="24216">MPIGLLSNCGAVFAGGLIGTACGKYLTERMKEVLTVVFGLSAVANGVVSIIKVGAMPPVIMAMIVGTFFGELLQLERRVRGGLFGALERLPISTERIDMDEYVTIVAIFCASGFGIYGVLMEGMSGDPSLLLSKSVMDLFTALIFAGAMGAAVSLAAIPQLIVFLIVFGLAKLVVPLTTPELLNDFMACGGILTVAAGLRVSKIKDSPLINMLPALIFVMPFSSLWGMIF</sequence>
<feature type="transmembrane region" description="Helical" evidence="1">
    <location>
        <begin position="33"/>
        <end position="51"/>
    </location>
</feature>
<evidence type="ECO:0000256" key="1">
    <source>
        <dbReference type="SAM" id="Phobius"/>
    </source>
</evidence>
<dbReference type="AlphaFoldDB" id="A0A9D2K782"/>
<dbReference type="InterPro" id="IPR007563">
    <property type="entry name" value="DUF554"/>
</dbReference>
<feature type="transmembrane region" description="Helical" evidence="1">
    <location>
        <begin position="140"/>
        <end position="170"/>
    </location>
</feature>